<dbReference type="EnsemblFungi" id="MAPG_05881T0">
    <property type="protein sequence ID" value="MAPG_05881T0"/>
    <property type="gene ID" value="MAPG_05881"/>
</dbReference>
<dbReference type="eggNOG" id="KOG1575">
    <property type="taxonomic scope" value="Eukaryota"/>
</dbReference>
<dbReference type="InterPro" id="IPR050791">
    <property type="entry name" value="Aldo-Keto_reductase"/>
</dbReference>
<dbReference type="AlphaFoldDB" id="A0A0C4E0K3"/>
<evidence type="ECO:0000256" key="1">
    <source>
        <dbReference type="ARBA" id="ARBA00023002"/>
    </source>
</evidence>
<protein>
    <submittedName>
        <fullName evidence="3">Aldo-keto reductase yakc</fullName>
    </submittedName>
</protein>
<feature type="domain" description="NADP-dependent oxidoreductase" evidence="2">
    <location>
        <begin position="21"/>
        <end position="316"/>
    </location>
</feature>
<accession>A0A0C4E0K3</accession>
<reference evidence="4" key="5">
    <citation type="submission" date="2015-06" db="UniProtKB">
        <authorList>
            <consortium name="EnsemblFungi"/>
        </authorList>
    </citation>
    <scope>IDENTIFICATION</scope>
    <source>
        <strain evidence="4">ATCC 64411</strain>
    </source>
</reference>
<dbReference type="GO" id="GO:0016491">
    <property type="term" value="F:oxidoreductase activity"/>
    <property type="evidence" value="ECO:0007669"/>
    <property type="project" value="UniProtKB-KW"/>
</dbReference>
<dbReference type="PANTHER" id="PTHR43625">
    <property type="entry name" value="AFLATOXIN B1 ALDEHYDE REDUCTASE"/>
    <property type="match status" value="1"/>
</dbReference>
<dbReference type="STRING" id="644358.A0A0C4E0K3"/>
<dbReference type="PRINTS" id="PR00069">
    <property type="entry name" value="ALDKETRDTASE"/>
</dbReference>
<dbReference type="InterPro" id="IPR023210">
    <property type="entry name" value="NADP_OxRdtase_dom"/>
</dbReference>
<dbReference type="OMA" id="AWTVCGR"/>
<dbReference type="OrthoDB" id="37537at2759"/>
<reference evidence="5" key="1">
    <citation type="submission" date="2010-05" db="EMBL/GenBank/DDBJ databases">
        <title>The genome sequence of Magnaporthe poae strain ATCC 64411.</title>
        <authorList>
            <person name="Ma L.-J."/>
            <person name="Dead R."/>
            <person name="Young S."/>
            <person name="Zeng Q."/>
            <person name="Koehrsen M."/>
            <person name="Alvarado L."/>
            <person name="Berlin A."/>
            <person name="Chapman S.B."/>
            <person name="Chen Z."/>
            <person name="Freedman E."/>
            <person name="Gellesch M."/>
            <person name="Goldberg J."/>
            <person name="Griggs A."/>
            <person name="Gujja S."/>
            <person name="Heilman E.R."/>
            <person name="Heiman D."/>
            <person name="Hepburn T."/>
            <person name="Howarth C."/>
            <person name="Jen D."/>
            <person name="Larson L."/>
            <person name="Mehta T."/>
            <person name="Neiman D."/>
            <person name="Pearson M."/>
            <person name="Roberts A."/>
            <person name="Saif S."/>
            <person name="Shea T."/>
            <person name="Shenoy N."/>
            <person name="Sisk P."/>
            <person name="Stolte C."/>
            <person name="Sykes S."/>
            <person name="Walk T."/>
            <person name="White J."/>
            <person name="Yandava C."/>
            <person name="Haas B."/>
            <person name="Nusbaum C."/>
            <person name="Birren B."/>
        </authorList>
    </citation>
    <scope>NUCLEOTIDE SEQUENCE [LARGE SCALE GENOMIC DNA]</scope>
    <source>
        <strain evidence="5">ATCC 64411 / 73-15</strain>
    </source>
</reference>
<dbReference type="Proteomes" id="UP000011715">
    <property type="component" value="Unassembled WGS sequence"/>
</dbReference>
<dbReference type="Gene3D" id="3.20.20.100">
    <property type="entry name" value="NADP-dependent oxidoreductase domain"/>
    <property type="match status" value="1"/>
</dbReference>
<name>A0A0C4E0K3_MAGP6</name>
<dbReference type="EMBL" id="ADBL01001403">
    <property type="status" value="NOT_ANNOTATED_CDS"/>
    <property type="molecule type" value="Genomic_DNA"/>
</dbReference>
<organism evidence="4 5">
    <name type="scientific">Magnaporthiopsis poae (strain ATCC 64411 / 73-15)</name>
    <name type="common">Kentucky bluegrass fungus</name>
    <name type="synonym">Magnaporthe poae</name>
    <dbReference type="NCBI Taxonomy" id="644358"/>
    <lineage>
        <taxon>Eukaryota</taxon>
        <taxon>Fungi</taxon>
        <taxon>Dikarya</taxon>
        <taxon>Ascomycota</taxon>
        <taxon>Pezizomycotina</taxon>
        <taxon>Sordariomycetes</taxon>
        <taxon>Sordariomycetidae</taxon>
        <taxon>Magnaporthales</taxon>
        <taxon>Magnaporthaceae</taxon>
        <taxon>Magnaporthiopsis</taxon>
    </lineage>
</organism>
<dbReference type="Pfam" id="PF00248">
    <property type="entry name" value="Aldo_ket_red"/>
    <property type="match status" value="1"/>
</dbReference>
<dbReference type="GO" id="GO:0005737">
    <property type="term" value="C:cytoplasm"/>
    <property type="evidence" value="ECO:0007669"/>
    <property type="project" value="TreeGrafter"/>
</dbReference>
<sequence>MAPPVQLPTRRMGKNGPEVAAIGLGAMSLGIGPGPILPDEQRLAFLDRAWEIGATNWDTADVYGDSEELIGKWFRLHPERRKDIYLATKFAIRPKADGTFEFDTSPEYCRASCESSLRRLGVDYIDLFYIHRLDPKVPIEKTMAVMAEFVREGKVRQLGISDCSSTSLRRAHAVHPIAAVQVEYNPFDLAIEGAEGTHLLQACRELGVSVVCYSPLSRGFLTGTVRSRADLDPTDIRLAVPRYSEENFHHNLELVAKLEAMARDKGCTPAQLALAWLLAQGDDIIPIPGTKRVKCLEENVAAVHISLTPDEEKQIRRQVDIANVKGSRLIAGLEMEYIDTVEL</sequence>
<dbReference type="VEuPathDB" id="FungiDB:MAPG_05881"/>
<reference evidence="3" key="3">
    <citation type="submission" date="2011-03" db="EMBL/GenBank/DDBJ databases">
        <title>Annotation of Magnaporthe poae ATCC 64411.</title>
        <authorList>
            <person name="Ma L.-J."/>
            <person name="Dead R."/>
            <person name="Young S.K."/>
            <person name="Zeng Q."/>
            <person name="Gargeya S."/>
            <person name="Fitzgerald M."/>
            <person name="Haas B."/>
            <person name="Abouelleil A."/>
            <person name="Alvarado L."/>
            <person name="Arachchi H.M."/>
            <person name="Berlin A."/>
            <person name="Brown A."/>
            <person name="Chapman S.B."/>
            <person name="Chen Z."/>
            <person name="Dunbar C."/>
            <person name="Freedman E."/>
            <person name="Gearin G."/>
            <person name="Gellesch M."/>
            <person name="Goldberg J."/>
            <person name="Griggs A."/>
            <person name="Gujja S."/>
            <person name="Heiman D."/>
            <person name="Howarth C."/>
            <person name="Larson L."/>
            <person name="Lui A."/>
            <person name="MacDonald P.J.P."/>
            <person name="Mehta T."/>
            <person name="Montmayeur A."/>
            <person name="Murphy C."/>
            <person name="Neiman D."/>
            <person name="Pearson M."/>
            <person name="Priest M."/>
            <person name="Roberts A."/>
            <person name="Saif S."/>
            <person name="Shea T."/>
            <person name="Shenoy N."/>
            <person name="Sisk P."/>
            <person name="Stolte C."/>
            <person name="Sykes S."/>
            <person name="Yandava C."/>
            <person name="Wortman J."/>
            <person name="Nusbaum C."/>
            <person name="Birren B."/>
        </authorList>
    </citation>
    <scope>NUCLEOTIDE SEQUENCE</scope>
    <source>
        <strain evidence="3">ATCC 64411</strain>
    </source>
</reference>
<dbReference type="InterPro" id="IPR036812">
    <property type="entry name" value="NAD(P)_OxRdtase_dom_sf"/>
</dbReference>
<dbReference type="InterPro" id="IPR020471">
    <property type="entry name" value="AKR"/>
</dbReference>
<evidence type="ECO:0000313" key="5">
    <source>
        <dbReference type="Proteomes" id="UP000011715"/>
    </source>
</evidence>
<evidence type="ECO:0000259" key="2">
    <source>
        <dbReference type="Pfam" id="PF00248"/>
    </source>
</evidence>
<dbReference type="EMBL" id="GL876970">
    <property type="protein sequence ID" value="KLU86874.1"/>
    <property type="molecule type" value="Genomic_DNA"/>
</dbReference>
<reference evidence="3" key="2">
    <citation type="submission" date="2010-05" db="EMBL/GenBank/DDBJ databases">
        <title>The Genome Sequence of Magnaporthe poae strain ATCC 64411.</title>
        <authorList>
            <consortium name="The Broad Institute Genome Sequencing Platform"/>
            <consortium name="Broad Institute Genome Sequencing Center for Infectious Disease"/>
            <person name="Ma L.-J."/>
            <person name="Dead R."/>
            <person name="Young S."/>
            <person name="Zeng Q."/>
            <person name="Koehrsen M."/>
            <person name="Alvarado L."/>
            <person name="Berlin A."/>
            <person name="Chapman S.B."/>
            <person name="Chen Z."/>
            <person name="Freedman E."/>
            <person name="Gellesch M."/>
            <person name="Goldberg J."/>
            <person name="Griggs A."/>
            <person name="Gujja S."/>
            <person name="Heilman E.R."/>
            <person name="Heiman D."/>
            <person name="Hepburn T."/>
            <person name="Howarth C."/>
            <person name="Jen D."/>
            <person name="Larson L."/>
            <person name="Mehta T."/>
            <person name="Neiman D."/>
            <person name="Pearson M."/>
            <person name="Roberts A."/>
            <person name="Saif S."/>
            <person name="Shea T."/>
            <person name="Shenoy N."/>
            <person name="Sisk P."/>
            <person name="Stolte C."/>
            <person name="Sykes S."/>
            <person name="Walk T."/>
            <person name="White J."/>
            <person name="Yandava C."/>
            <person name="Haas B."/>
            <person name="Nusbaum C."/>
            <person name="Birren B."/>
        </authorList>
    </citation>
    <scope>NUCLEOTIDE SEQUENCE</scope>
    <source>
        <strain evidence="3">ATCC 64411</strain>
    </source>
</reference>
<proteinExistence type="predicted"/>
<evidence type="ECO:0000313" key="3">
    <source>
        <dbReference type="EMBL" id="KLU86874.1"/>
    </source>
</evidence>
<keyword evidence="5" id="KW-1185">Reference proteome</keyword>
<dbReference type="SUPFAM" id="SSF51430">
    <property type="entry name" value="NAD(P)-linked oxidoreductase"/>
    <property type="match status" value="1"/>
</dbReference>
<evidence type="ECO:0000313" key="4">
    <source>
        <dbReference type="EnsemblFungi" id="MAPG_05881T0"/>
    </source>
</evidence>
<gene>
    <name evidence="3" type="ORF">MAPG_05881</name>
</gene>
<dbReference type="PANTHER" id="PTHR43625:SF40">
    <property type="entry name" value="ALDO-KETO REDUCTASE YAKC [NADP(+)]"/>
    <property type="match status" value="1"/>
</dbReference>
<reference evidence="4" key="4">
    <citation type="journal article" date="2015" name="G3 (Bethesda)">
        <title>Genome sequences of three phytopathogenic species of the Magnaporthaceae family of fungi.</title>
        <authorList>
            <person name="Okagaki L.H."/>
            <person name="Nunes C.C."/>
            <person name="Sailsbery J."/>
            <person name="Clay B."/>
            <person name="Brown D."/>
            <person name="John T."/>
            <person name="Oh Y."/>
            <person name="Young N."/>
            <person name="Fitzgerald M."/>
            <person name="Haas B.J."/>
            <person name="Zeng Q."/>
            <person name="Young S."/>
            <person name="Adiconis X."/>
            <person name="Fan L."/>
            <person name="Levin J.Z."/>
            <person name="Mitchell T.K."/>
            <person name="Okubara P.A."/>
            <person name="Farman M.L."/>
            <person name="Kohn L.M."/>
            <person name="Birren B."/>
            <person name="Ma L.-J."/>
            <person name="Dean R.A."/>
        </authorList>
    </citation>
    <scope>NUCLEOTIDE SEQUENCE</scope>
    <source>
        <strain evidence="4">ATCC 64411 / 73-15</strain>
    </source>
</reference>
<keyword evidence="1" id="KW-0560">Oxidoreductase</keyword>